<comment type="caution">
    <text evidence="2">The sequence shown here is derived from an EMBL/GenBank/DDBJ whole genome shotgun (WGS) entry which is preliminary data.</text>
</comment>
<keyword evidence="3" id="KW-1185">Reference proteome</keyword>
<dbReference type="Pfam" id="PF25498">
    <property type="entry name" value="DUF7912"/>
    <property type="match status" value="1"/>
</dbReference>
<proteinExistence type="inferred from homology"/>
<organism evidence="2 3">
    <name type="scientific">Cynara cardunculus var. scolymus</name>
    <name type="common">Globe artichoke</name>
    <name type="synonym">Cynara scolymus</name>
    <dbReference type="NCBI Taxonomy" id="59895"/>
    <lineage>
        <taxon>Eukaryota</taxon>
        <taxon>Viridiplantae</taxon>
        <taxon>Streptophyta</taxon>
        <taxon>Embryophyta</taxon>
        <taxon>Tracheophyta</taxon>
        <taxon>Spermatophyta</taxon>
        <taxon>Magnoliopsida</taxon>
        <taxon>eudicotyledons</taxon>
        <taxon>Gunneridae</taxon>
        <taxon>Pentapetalae</taxon>
        <taxon>asterids</taxon>
        <taxon>campanulids</taxon>
        <taxon>Asterales</taxon>
        <taxon>Asteraceae</taxon>
        <taxon>Carduoideae</taxon>
        <taxon>Cardueae</taxon>
        <taxon>Carduinae</taxon>
        <taxon>Cynara</taxon>
    </lineage>
</organism>
<evidence type="ECO:0000313" key="3">
    <source>
        <dbReference type="Proteomes" id="UP000243975"/>
    </source>
</evidence>
<name>A0A118JWW8_CYNCS</name>
<dbReference type="AlphaFoldDB" id="A0A118JWW8"/>
<dbReference type="PANTHER" id="PTHR34544:SF3">
    <property type="entry name" value="OS07G0155200 PROTEIN"/>
    <property type="match status" value="1"/>
</dbReference>
<sequence length="324" mass="37561">ANIRICKVESKEKLLQKLFLPLNLVFFGLQFQMMNPKLARSLRNLVPFIRRDASHHNQHRFHHFQSHSFTLSNPSFSSSFLVFGFRRTLCFPLVFSSTFDFSFPSLHRYSTTTTTTTNASSCEDIEGENPQELAQCDVVLQNCPWGEKVLSIARDVLLQFGDGIEIFAFKTSPRGYIYVRLDKLCNEYGCPSMEDIQSYSQEYKRRLDEAGVSGDIPSDLALEVSSPGADRLLRIPNDLERFKEMAMRVKYVERDDTRSVEKEGVFFLESMEAESGSCMWRLADVKENRDPSSKGRPFTRKQKDWRLELPFEMIKQVTLYLDYE</sequence>
<protein>
    <recommendedName>
        <fullName evidence="1">DUF7912 domain-containing protein</fullName>
    </recommendedName>
</protein>
<dbReference type="Proteomes" id="UP000243975">
    <property type="component" value="Unassembled WGS sequence"/>
</dbReference>
<gene>
    <name evidence="2" type="ORF">Ccrd_001715</name>
</gene>
<accession>A0A118JWW8</accession>
<dbReference type="HAMAP" id="MF_01077">
    <property type="entry name" value="RimP"/>
    <property type="match status" value="1"/>
</dbReference>
<dbReference type="STRING" id="59895.A0A118JWW8"/>
<feature type="non-terminal residue" evidence="2">
    <location>
        <position position="324"/>
    </location>
</feature>
<dbReference type="PANTHER" id="PTHR34544">
    <property type="entry name" value="OSJNBA0006B20.18 PROTEIN"/>
    <property type="match status" value="1"/>
</dbReference>
<dbReference type="Gramene" id="KVH96204">
    <property type="protein sequence ID" value="KVH96204"/>
    <property type="gene ID" value="Ccrd_001715"/>
</dbReference>
<dbReference type="InterPro" id="IPR003728">
    <property type="entry name" value="Ribosome_maturation_RimP"/>
</dbReference>
<dbReference type="EMBL" id="LEKV01004348">
    <property type="protein sequence ID" value="KVH96204.1"/>
    <property type="molecule type" value="Genomic_DNA"/>
</dbReference>
<feature type="domain" description="DUF7912" evidence="1">
    <location>
        <begin position="232"/>
        <end position="320"/>
    </location>
</feature>
<dbReference type="GO" id="GO:0042274">
    <property type="term" value="P:ribosomal small subunit biogenesis"/>
    <property type="evidence" value="ECO:0007669"/>
    <property type="project" value="InterPro"/>
</dbReference>
<dbReference type="InterPro" id="IPR057234">
    <property type="entry name" value="DUF7912"/>
</dbReference>
<evidence type="ECO:0000259" key="1">
    <source>
        <dbReference type="Pfam" id="PF25498"/>
    </source>
</evidence>
<evidence type="ECO:0000313" key="2">
    <source>
        <dbReference type="EMBL" id="KVH96204.1"/>
    </source>
</evidence>
<reference evidence="2 3" key="1">
    <citation type="journal article" date="2016" name="Sci. Rep.">
        <title>The genome sequence of the outbreeding globe artichoke constructed de novo incorporating a phase-aware low-pass sequencing strategy of F1 progeny.</title>
        <authorList>
            <person name="Scaglione D."/>
            <person name="Reyes-Chin-Wo S."/>
            <person name="Acquadro A."/>
            <person name="Froenicke L."/>
            <person name="Portis E."/>
            <person name="Beitel C."/>
            <person name="Tirone M."/>
            <person name="Mauro R."/>
            <person name="Lo Monaco A."/>
            <person name="Mauromicale G."/>
            <person name="Faccioli P."/>
            <person name="Cattivelli L."/>
            <person name="Rieseberg L."/>
            <person name="Michelmore R."/>
            <person name="Lanteri S."/>
        </authorList>
    </citation>
    <scope>NUCLEOTIDE SEQUENCE [LARGE SCALE GENOMIC DNA]</scope>
    <source>
        <strain evidence="2">2C</strain>
    </source>
</reference>